<sequence>MAAGKLLQRVAVALLAVGAIGGICAAILHNISLDEYHKNIMVSMVLGIAVFASSVFPSAVCYGLGKLVSAKGEL</sequence>
<protein>
    <submittedName>
        <fullName evidence="2">Uncharacterized protein</fullName>
    </submittedName>
</protein>
<proteinExistence type="predicted"/>
<keyword evidence="1" id="KW-1133">Transmembrane helix</keyword>
<accession>A0A8S5M0G9</accession>
<organism evidence="2">
    <name type="scientific">Siphoviridae sp. ctM7c3</name>
    <dbReference type="NCBI Taxonomy" id="2826257"/>
    <lineage>
        <taxon>Viruses</taxon>
        <taxon>Duplodnaviria</taxon>
        <taxon>Heunggongvirae</taxon>
        <taxon>Uroviricota</taxon>
        <taxon>Caudoviricetes</taxon>
    </lineage>
</organism>
<feature type="transmembrane region" description="Helical" evidence="1">
    <location>
        <begin position="40"/>
        <end position="65"/>
    </location>
</feature>
<keyword evidence="1" id="KW-0472">Membrane</keyword>
<reference evidence="2" key="1">
    <citation type="journal article" date="2021" name="Proc. Natl. Acad. Sci. U.S.A.">
        <title>A Catalog of Tens of Thousands of Viruses from Human Metagenomes Reveals Hidden Associations with Chronic Diseases.</title>
        <authorList>
            <person name="Tisza M.J."/>
            <person name="Buck C.B."/>
        </authorList>
    </citation>
    <scope>NUCLEOTIDE SEQUENCE</scope>
    <source>
        <strain evidence="2">CtM7c3</strain>
    </source>
</reference>
<feature type="transmembrane region" description="Helical" evidence="1">
    <location>
        <begin position="6"/>
        <end position="28"/>
    </location>
</feature>
<name>A0A8S5M0G9_9CAUD</name>
<evidence type="ECO:0000256" key="1">
    <source>
        <dbReference type="SAM" id="Phobius"/>
    </source>
</evidence>
<dbReference type="EMBL" id="BK014785">
    <property type="protein sequence ID" value="DAD75551.1"/>
    <property type="molecule type" value="Genomic_DNA"/>
</dbReference>
<keyword evidence="1" id="KW-0812">Transmembrane</keyword>
<evidence type="ECO:0000313" key="2">
    <source>
        <dbReference type="EMBL" id="DAD75551.1"/>
    </source>
</evidence>